<dbReference type="PROSITE" id="PS51257">
    <property type="entry name" value="PROKAR_LIPOPROTEIN"/>
    <property type="match status" value="1"/>
</dbReference>
<proteinExistence type="predicted"/>
<sequence length="182" mass="20976">MGISYFKRQSHWGSVKGMANTQIIILAALIIFISCSAIYFYSKEQKKAKQSKTKKTEKKDKSREHYRVHVSIDESLMEVKKMGAVNVDEIIKVKVLDVSTGGAGVLCDEDFPLKEMVFVRIHFYLNEELFSFNGRIVRKIENPERKKVIYGVQFLNLSPSDETKLIKEITAIQNERRKIAIK</sequence>
<reference evidence="3 4" key="1">
    <citation type="journal article" date="2017" name="Int. J. Syst. Evol. Microbiol.">
        <title>Bacillus notoginsengisoli sp. nov., a novel bacterium isolated from the rhizosphere of Panax notoginseng.</title>
        <authorList>
            <person name="Zhang M.Y."/>
            <person name="Cheng J."/>
            <person name="Cai Y."/>
            <person name="Zhang T.Y."/>
            <person name="Wu Y.Y."/>
            <person name="Manikprabhu D."/>
            <person name="Li W.J."/>
            <person name="Zhang Y.X."/>
        </authorList>
    </citation>
    <scope>NUCLEOTIDE SEQUENCE [LARGE SCALE GENOMIC DNA]</scope>
    <source>
        <strain evidence="3 4">JCM 30743</strain>
    </source>
</reference>
<comment type="caution">
    <text evidence="3">The sequence shown here is derived from an EMBL/GenBank/DDBJ whole genome shotgun (WGS) entry which is preliminary data.</text>
</comment>
<protein>
    <submittedName>
        <fullName evidence="3">PilZ domain-containing protein</fullName>
    </submittedName>
</protein>
<evidence type="ECO:0000313" key="3">
    <source>
        <dbReference type="EMBL" id="RHW33323.1"/>
    </source>
</evidence>
<feature type="transmembrane region" description="Helical" evidence="1">
    <location>
        <begin position="23"/>
        <end position="42"/>
    </location>
</feature>
<dbReference type="EMBL" id="QWEG01000017">
    <property type="protein sequence ID" value="RHW33323.1"/>
    <property type="molecule type" value="Genomic_DNA"/>
</dbReference>
<name>A0A417YJH8_9BACI</name>
<dbReference type="Pfam" id="PF07238">
    <property type="entry name" value="PilZ"/>
    <property type="match status" value="1"/>
</dbReference>
<keyword evidence="1" id="KW-1133">Transmembrane helix</keyword>
<gene>
    <name evidence="3" type="ORF">D1B31_20630</name>
</gene>
<keyword evidence="1" id="KW-0472">Membrane</keyword>
<dbReference type="SUPFAM" id="SSF141371">
    <property type="entry name" value="PilZ domain-like"/>
    <property type="match status" value="1"/>
</dbReference>
<keyword evidence="1" id="KW-0812">Transmembrane</keyword>
<organism evidence="3 4">
    <name type="scientific">Neobacillus notoginsengisoli</name>
    <dbReference type="NCBI Taxonomy" id="1578198"/>
    <lineage>
        <taxon>Bacteria</taxon>
        <taxon>Bacillati</taxon>
        <taxon>Bacillota</taxon>
        <taxon>Bacilli</taxon>
        <taxon>Bacillales</taxon>
        <taxon>Bacillaceae</taxon>
        <taxon>Neobacillus</taxon>
    </lineage>
</organism>
<accession>A0A417YJH8</accession>
<dbReference type="Gene3D" id="2.40.10.220">
    <property type="entry name" value="predicted glycosyltransferase like domains"/>
    <property type="match status" value="1"/>
</dbReference>
<dbReference type="Proteomes" id="UP000284416">
    <property type="component" value="Unassembled WGS sequence"/>
</dbReference>
<evidence type="ECO:0000256" key="1">
    <source>
        <dbReference type="SAM" id="Phobius"/>
    </source>
</evidence>
<dbReference type="GO" id="GO:0035438">
    <property type="term" value="F:cyclic-di-GMP binding"/>
    <property type="evidence" value="ECO:0007669"/>
    <property type="project" value="InterPro"/>
</dbReference>
<dbReference type="AlphaFoldDB" id="A0A417YJH8"/>
<evidence type="ECO:0000313" key="4">
    <source>
        <dbReference type="Proteomes" id="UP000284416"/>
    </source>
</evidence>
<feature type="domain" description="PilZ" evidence="2">
    <location>
        <begin position="63"/>
        <end position="167"/>
    </location>
</feature>
<dbReference type="InterPro" id="IPR009875">
    <property type="entry name" value="PilZ_domain"/>
</dbReference>
<evidence type="ECO:0000259" key="2">
    <source>
        <dbReference type="Pfam" id="PF07238"/>
    </source>
</evidence>
<keyword evidence="4" id="KW-1185">Reference proteome</keyword>